<dbReference type="GO" id="GO:0009847">
    <property type="term" value="P:spore germination"/>
    <property type="evidence" value="ECO:0007669"/>
    <property type="project" value="InterPro"/>
</dbReference>
<dbReference type="EMBL" id="CP097899">
    <property type="protein sequence ID" value="URN92851.1"/>
    <property type="molecule type" value="Genomic_DNA"/>
</dbReference>
<dbReference type="KEGG" id="plig:NAG76_13460"/>
<accession>A0A9J6Z9Y2</accession>
<feature type="transmembrane region" description="Helical" evidence="3">
    <location>
        <begin position="307"/>
        <end position="326"/>
    </location>
</feature>
<organism evidence="4 5">
    <name type="scientific">Candidatus Pristimantibacillus lignocellulolyticus</name>
    <dbReference type="NCBI Taxonomy" id="2994561"/>
    <lineage>
        <taxon>Bacteria</taxon>
        <taxon>Bacillati</taxon>
        <taxon>Bacillota</taxon>
        <taxon>Bacilli</taxon>
        <taxon>Bacillales</taxon>
        <taxon>Paenibacillaceae</taxon>
        <taxon>Candidatus Pristimantibacillus</taxon>
    </lineage>
</organism>
<keyword evidence="2 3" id="KW-0472">Membrane</keyword>
<evidence type="ECO:0000313" key="5">
    <source>
        <dbReference type="Proteomes" id="UP001056756"/>
    </source>
</evidence>
<evidence type="ECO:0000313" key="4">
    <source>
        <dbReference type="EMBL" id="URN92851.1"/>
    </source>
</evidence>
<feature type="transmembrane region" description="Helical" evidence="3">
    <location>
        <begin position="335"/>
        <end position="352"/>
    </location>
</feature>
<sequence>MLERLKVILSPSEDLIQKELKHPINKQTIELAFYLPLVDEAKVHKFITVPFSKNEYPISSLFQSNSNFYIVEDPASWVDLILRGQALIEHQNVIYAFDAMHYKYNDAPVTQVESTIRGPQHSISEDPIIALNLIRNSYMSPELTIDQTQVGTISQTSLYILYDQRKANQDTLKLVMNKIEAIHLDLINSTGELERLLSSKKYQLFPTLLMTERVDRISRALSLGKIVLILKGSQYALILPVTFFDFIHAVEDHYESFWMTRLLIVVRYIALFITVSLPGLYIAVLSYNPEIFRLQLAFSLVASRSVVPYPSFIEVFIMLVMIEMLLESSIRIPRFIGPASTTVGGLILGSAIQQAGLVSSVMIIVTSLMAISNFVLPVYSMTLAVRFLKYPIIIIAIFFGLSGVCVGLYFYIVYLCNMRSFGEYYFRLRGKFTPQEGDIGQAGAR</sequence>
<dbReference type="InterPro" id="IPR004995">
    <property type="entry name" value="Spore_Ger"/>
</dbReference>
<comment type="similarity">
    <text evidence="1">Belongs to the GerABKA family.</text>
</comment>
<gene>
    <name evidence="4" type="ORF">NAG76_13460</name>
</gene>
<proteinExistence type="inferred from homology"/>
<evidence type="ECO:0000256" key="2">
    <source>
        <dbReference type="ARBA" id="ARBA00023136"/>
    </source>
</evidence>
<dbReference type="InterPro" id="IPR050768">
    <property type="entry name" value="UPF0353/GerABKA_families"/>
</dbReference>
<dbReference type="PANTHER" id="PTHR22550">
    <property type="entry name" value="SPORE GERMINATION PROTEIN"/>
    <property type="match status" value="1"/>
</dbReference>
<dbReference type="GO" id="GO:0016020">
    <property type="term" value="C:membrane"/>
    <property type="evidence" value="ECO:0007669"/>
    <property type="project" value="InterPro"/>
</dbReference>
<keyword evidence="3" id="KW-0812">Transmembrane</keyword>
<dbReference type="AlphaFoldDB" id="A0A9J6Z9Y2"/>
<feature type="transmembrane region" description="Helical" evidence="3">
    <location>
        <begin position="391"/>
        <end position="412"/>
    </location>
</feature>
<dbReference type="PANTHER" id="PTHR22550:SF5">
    <property type="entry name" value="LEUCINE ZIPPER PROTEIN 4"/>
    <property type="match status" value="1"/>
</dbReference>
<evidence type="ECO:0000256" key="3">
    <source>
        <dbReference type="SAM" id="Phobius"/>
    </source>
</evidence>
<feature type="transmembrane region" description="Helical" evidence="3">
    <location>
        <begin position="358"/>
        <end position="379"/>
    </location>
</feature>
<evidence type="ECO:0000256" key="1">
    <source>
        <dbReference type="ARBA" id="ARBA00005278"/>
    </source>
</evidence>
<reference evidence="4" key="1">
    <citation type="submission" date="2022-05" db="EMBL/GenBank/DDBJ databases">
        <title>Novel bacterial taxa in a minimal lignocellulolytic consortium and its capacity to transform plastics disclosed by genome-resolved metagenomics.</title>
        <authorList>
            <person name="Rodriguez C.A.D."/>
            <person name="Diaz-Garcia L."/>
            <person name="Herrera K."/>
            <person name="Tarazona N.A."/>
            <person name="Sproer C."/>
            <person name="Overmann J."/>
            <person name="Jimenez D.J."/>
        </authorList>
    </citation>
    <scope>NUCLEOTIDE SEQUENCE</scope>
    <source>
        <strain evidence="4">MAG5</strain>
    </source>
</reference>
<dbReference type="Pfam" id="PF03323">
    <property type="entry name" value="GerA"/>
    <property type="match status" value="1"/>
</dbReference>
<keyword evidence="3" id="KW-1133">Transmembrane helix</keyword>
<dbReference type="Proteomes" id="UP001056756">
    <property type="component" value="Chromosome"/>
</dbReference>
<feature type="transmembrane region" description="Helical" evidence="3">
    <location>
        <begin position="265"/>
        <end position="287"/>
    </location>
</feature>
<dbReference type="PIRSF" id="PIRSF005690">
    <property type="entry name" value="GerBA"/>
    <property type="match status" value="1"/>
</dbReference>
<name>A0A9J6Z9Y2_9BACL</name>
<protein>
    <submittedName>
        <fullName evidence="4">Spore germination protein</fullName>
    </submittedName>
</protein>